<reference evidence="5 6" key="1">
    <citation type="submission" date="2018-11" db="EMBL/GenBank/DDBJ databases">
        <title>Cryobacterium sp. nov., isolated from rhizosphere soil of lettuce.</title>
        <authorList>
            <person name="Wang Y."/>
        </authorList>
    </citation>
    <scope>NUCLEOTIDE SEQUENCE [LARGE SCALE GENOMIC DNA]</scope>
    <source>
        <strain evidence="5 6">NEAU-85</strain>
    </source>
</reference>
<gene>
    <name evidence="5" type="ORF">EEJ31_02835</name>
</gene>
<evidence type="ECO:0000259" key="3">
    <source>
        <dbReference type="Pfam" id="PF01844"/>
    </source>
</evidence>
<accession>A0A3M8LMI7</accession>
<sequence>MSGEYRMPSTSPHEKSESTESGTSDSLLPGGSPPRGVPQVPPGTAVATGMDLIVDRLDEAAIAEADANRAHARSWTALAEVMRLARANPHLYLRPAGLAQPDMLELAEDAAAFDAGLRLHLSARQVRSRAHQAQALEDRLPLLRAVFAAGGASVAHVTAALELLVGWDDDAAVHDFDAEVAKSVGTLIPAQFRARSRRLKEKLLAEPSEIRHARAFAERRVAMEPAEDGMAWISVLVSAPDAVRIIARLNATARAEQKKTKHGEPGWRSRDQLRSDLAAAWLAGDGTPTAAIVRPVVLVPLLTLLGQGSEPVELRGYGTIDPGTAQDLFSRAPSFRRVGTDPFTGEKLVYDRTRYRPTQAQRDWIAMRFEECIDPTCSRPVDDTDVDHLEEWVRDQGATNDDNLFPLCETSNRRKNLSTHDYRREDDGRVTITTPTGLTVTTEAPPF</sequence>
<feature type="domain" description="HNH" evidence="3">
    <location>
        <begin position="376"/>
        <end position="416"/>
    </location>
</feature>
<dbReference type="GO" id="GO:0003676">
    <property type="term" value="F:nucleic acid binding"/>
    <property type="evidence" value="ECO:0007669"/>
    <property type="project" value="InterPro"/>
</dbReference>
<feature type="compositionally biased region" description="Pro residues" evidence="2">
    <location>
        <begin position="31"/>
        <end position="41"/>
    </location>
</feature>
<feature type="domain" description="DUF222" evidence="4">
    <location>
        <begin position="110"/>
        <end position="368"/>
    </location>
</feature>
<keyword evidence="5" id="KW-0378">Hydrolase</keyword>
<organism evidence="5 6">
    <name type="scientific">Cryobacterium tepidiphilum</name>
    <dbReference type="NCBI Taxonomy" id="2486026"/>
    <lineage>
        <taxon>Bacteria</taxon>
        <taxon>Bacillati</taxon>
        <taxon>Actinomycetota</taxon>
        <taxon>Actinomycetes</taxon>
        <taxon>Micrococcales</taxon>
        <taxon>Microbacteriaceae</taxon>
        <taxon>Cryobacterium</taxon>
    </lineage>
</organism>
<feature type="region of interest" description="Disordered" evidence="2">
    <location>
        <begin position="1"/>
        <end position="44"/>
    </location>
</feature>
<dbReference type="Proteomes" id="UP000279859">
    <property type="component" value="Unassembled WGS sequence"/>
</dbReference>
<dbReference type="EMBL" id="RDSR01000003">
    <property type="protein sequence ID" value="RNE66736.1"/>
    <property type="molecule type" value="Genomic_DNA"/>
</dbReference>
<keyword evidence="6" id="KW-1185">Reference proteome</keyword>
<dbReference type="InterPro" id="IPR002711">
    <property type="entry name" value="HNH"/>
</dbReference>
<keyword evidence="5" id="KW-0255">Endonuclease</keyword>
<evidence type="ECO:0000313" key="5">
    <source>
        <dbReference type="EMBL" id="RNE66736.1"/>
    </source>
</evidence>
<dbReference type="Pfam" id="PF01844">
    <property type="entry name" value="HNH"/>
    <property type="match status" value="1"/>
</dbReference>
<evidence type="ECO:0000256" key="1">
    <source>
        <dbReference type="ARBA" id="ARBA00023450"/>
    </source>
</evidence>
<dbReference type="AlphaFoldDB" id="A0A3M8LMI7"/>
<dbReference type="Pfam" id="PF02720">
    <property type="entry name" value="DUF222"/>
    <property type="match status" value="1"/>
</dbReference>
<name>A0A3M8LMI7_9MICO</name>
<comment type="similarity">
    <text evidence="1">Belongs to the Rv1128c/1148c/1588c/1702c/1945/3466 family.</text>
</comment>
<keyword evidence="5" id="KW-0540">Nuclease</keyword>
<comment type="caution">
    <text evidence="5">The sequence shown here is derived from an EMBL/GenBank/DDBJ whole genome shotgun (WGS) entry which is preliminary data.</text>
</comment>
<proteinExistence type="inferred from homology"/>
<evidence type="ECO:0000259" key="4">
    <source>
        <dbReference type="Pfam" id="PF02720"/>
    </source>
</evidence>
<dbReference type="InterPro" id="IPR003870">
    <property type="entry name" value="DUF222"/>
</dbReference>
<evidence type="ECO:0000313" key="6">
    <source>
        <dbReference type="Proteomes" id="UP000279859"/>
    </source>
</evidence>
<dbReference type="CDD" id="cd00085">
    <property type="entry name" value="HNHc"/>
    <property type="match status" value="1"/>
</dbReference>
<dbReference type="InterPro" id="IPR003615">
    <property type="entry name" value="HNH_nuc"/>
</dbReference>
<dbReference type="GO" id="GO:0008270">
    <property type="term" value="F:zinc ion binding"/>
    <property type="evidence" value="ECO:0007669"/>
    <property type="project" value="InterPro"/>
</dbReference>
<dbReference type="GO" id="GO:0004519">
    <property type="term" value="F:endonuclease activity"/>
    <property type="evidence" value="ECO:0007669"/>
    <property type="project" value="UniProtKB-KW"/>
</dbReference>
<protein>
    <submittedName>
        <fullName evidence="5">HNH endonuclease</fullName>
    </submittedName>
</protein>
<evidence type="ECO:0000256" key="2">
    <source>
        <dbReference type="SAM" id="MobiDB-lite"/>
    </source>
</evidence>